<dbReference type="OrthoDB" id="10252687at2759"/>
<dbReference type="GO" id="GO:0003723">
    <property type="term" value="F:RNA binding"/>
    <property type="evidence" value="ECO:0007669"/>
    <property type="project" value="InterPro"/>
</dbReference>
<keyword evidence="5" id="KW-1185">Reference proteome</keyword>
<dbReference type="Proteomes" id="UP000481858">
    <property type="component" value="Unassembled WGS sequence"/>
</dbReference>
<proteinExistence type="inferred from homology"/>
<evidence type="ECO:0000259" key="3">
    <source>
        <dbReference type="PROSITE" id="PS50250"/>
    </source>
</evidence>
<organism evidence="4 5">
    <name type="scientific">Xylaria multiplex</name>
    <dbReference type="NCBI Taxonomy" id="323545"/>
    <lineage>
        <taxon>Eukaryota</taxon>
        <taxon>Fungi</taxon>
        <taxon>Dikarya</taxon>
        <taxon>Ascomycota</taxon>
        <taxon>Pezizomycotina</taxon>
        <taxon>Sordariomycetes</taxon>
        <taxon>Xylariomycetidae</taxon>
        <taxon>Xylariales</taxon>
        <taxon>Xylariaceae</taxon>
        <taxon>Xylaria</taxon>
    </lineage>
</organism>
<dbReference type="FunFam" id="1.10.10.10:FF:000366">
    <property type="entry name" value="COP9 signalosome complex subunit"/>
    <property type="match status" value="1"/>
</dbReference>
<dbReference type="FunCoup" id="A0A7C8MMJ2">
    <property type="interactions" value="817"/>
</dbReference>
<name>A0A7C8MMJ2_9PEZI</name>
<protein>
    <recommendedName>
        <fullName evidence="2">Protein CSN12 homolog</fullName>
    </recommendedName>
</protein>
<dbReference type="GO" id="GO:0003690">
    <property type="term" value="F:double-stranded DNA binding"/>
    <property type="evidence" value="ECO:0007669"/>
    <property type="project" value="InterPro"/>
</dbReference>
<comment type="similarity">
    <text evidence="1">Belongs to the CSN12 family.</text>
</comment>
<dbReference type="Pfam" id="PF01399">
    <property type="entry name" value="PCI"/>
    <property type="match status" value="1"/>
</dbReference>
<dbReference type="PANTHER" id="PTHR12732:SF0">
    <property type="entry name" value="PCI DOMAIN-CONTAINING PROTEIN 2"/>
    <property type="match status" value="1"/>
</dbReference>
<dbReference type="InterPro" id="IPR000717">
    <property type="entry name" value="PCI_dom"/>
</dbReference>
<comment type="caution">
    <text evidence="4">The sequence shown here is derived from an EMBL/GenBank/DDBJ whole genome shotgun (WGS) entry which is preliminary data.</text>
</comment>
<reference evidence="4 5" key="1">
    <citation type="submission" date="2019-12" db="EMBL/GenBank/DDBJ databases">
        <title>Draft genome sequence of the ascomycete Xylaria multiplex DSM 110363.</title>
        <authorList>
            <person name="Buettner E."/>
            <person name="Kellner H."/>
        </authorList>
    </citation>
    <scope>NUCLEOTIDE SEQUENCE [LARGE SCALE GENOMIC DNA]</scope>
    <source>
        <strain evidence="4 5">DSM 110363</strain>
    </source>
</reference>
<sequence length="502" mass="57225">MDGLIRQFRVAYAATNGEQLAETLSPDVQTHSAKLRAIWGRGDLRSTTADLNFLFHQDQARLSIRLSKEETSGWYAIYTAYWKAIGEILAAEGLRHDAQSSWAKVYDAWKDLTLLTVRGYTNHEFENWTIPCLYVTGRYLRLYAMRADAERALNNDNTAVDELQDDFDPQAEENKCLEDCARHLNRIFQICASDRAPLEESRKWGVYYAVNLLFKTYFKLNSESLSKNVLRVISAGRSDIPPIDKFPKSQQTTFKYYEGVLAFLEENYVEAEKHLEMAWLMCHKNAQRNLELILTYLIPCRLLTTHTLPSAQLLGPFPRLQKLFMPLAHAIKKSDLRAFDIALRDGEDEFIKRRVYLTLERGRDIVLRNLLRKVFIAGGFEPAKDGAAPVRRTRIPITEFTAAVQISSGEAIDSDEVECLMANMIYKNLMKGYIAHERGTVVLSKSGAFPGTKQDRRRYTYVIVISRAINITTSLSGSLAEVLVPNDYKKYDGWCMGGISHG</sequence>
<accession>A0A7C8MMJ2</accession>
<evidence type="ECO:0000313" key="4">
    <source>
        <dbReference type="EMBL" id="KAF2966088.1"/>
    </source>
</evidence>
<dbReference type="SMART" id="SM00753">
    <property type="entry name" value="PAM"/>
    <property type="match status" value="1"/>
</dbReference>
<feature type="domain" description="PCI" evidence="3">
    <location>
        <begin position="252"/>
        <end position="448"/>
    </location>
</feature>
<evidence type="ECO:0000256" key="2">
    <source>
        <dbReference type="ARBA" id="ARBA00073854"/>
    </source>
</evidence>
<dbReference type="EMBL" id="WUBL01000098">
    <property type="protein sequence ID" value="KAF2966088.1"/>
    <property type="molecule type" value="Genomic_DNA"/>
</dbReference>
<dbReference type="Gene3D" id="1.10.10.10">
    <property type="entry name" value="Winged helix-like DNA-binding domain superfamily/Winged helix DNA-binding domain"/>
    <property type="match status" value="1"/>
</dbReference>
<gene>
    <name evidence="4" type="ORF">GQX73_g7530</name>
</gene>
<dbReference type="InParanoid" id="A0A7C8MMJ2"/>
<dbReference type="PROSITE" id="PS50250">
    <property type="entry name" value="PCI"/>
    <property type="match status" value="1"/>
</dbReference>
<dbReference type="AlphaFoldDB" id="A0A7C8MMJ2"/>
<dbReference type="InterPro" id="IPR045114">
    <property type="entry name" value="Csn12-like"/>
</dbReference>
<evidence type="ECO:0000313" key="5">
    <source>
        <dbReference type="Proteomes" id="UP000481858"/>
    </source>
</evidence>
<dbReference type="PANTHER" id="PTHR12732">
    <property type="entry name" value="UNCHARACTERIZED PROTEASOME COMPONENT REGION PCI-CONTAINING"/>
    <property type="match status" value="1"/>
</dbReference>
<evidence type="ECO:0000256" key="1">
    <source>
        <dbReference type="ARBA" id="ARBA00025771"/>
    </source>
</evidence>
<dbReference type="InterPro" id="IPR036388">
    <property type="entry name" value="WH-like_DNA-bd_sf"/>
</dbReference>